<evidence type="ECO:0000313" key="4">
    <source>
        <dbReference type="Proteomes" id="UP000180252"/>
    </source>
</evidence>
<evidence type="ECO:0000259" key="1">
    <source>
        <dbReference type="Pfam" id="PF03235"/>
    </source>
</evidence>
<dbReference type="RefSeq" id="WP_070906037.1">
    <property type="nucleotide sequence ID" value="NZ_MIKE01000011.1"/>
</dbReference>
<feature type="domain" description="GmrSD restriction endonucleases N-terminal" evidence="1">
    <location>
        <begin position="15"/>
        <end position="159"/>
    </location>
</feature>
<reference evidence="3 5" key="3">
    <citation type="submission" date="2016-11" db="EMBL/GenBank/DDBJ databases">
        <title>Whole genomes of Flavobacteriaceae.</title>
        <authorList>
            <person name="Stine C."/>
            <person name="Li C."/>
            <person name="Tadesse D."/>
        </authorList>
    </citation>
    <scope>NUCLEOTIDE SEQUENCE [LARGE SCALE GENOMIC DNA]</scope>
    <source>
        <strain evidence="3 5">ATCC BAA-2541</strain>
    </source>
</reference>
<gene>
    <name evidence="3" type="ORF">B0A71_01645</name>
    <name evidence="2" type="ORF">BHE19_01620</name>
</gene>
<dbReference type="PANTHER" id="PTHR39639:SF1">
    <property type="entry name" value="DUF262 DOMAIN-CONTAINING PROTEIN"/>
    <property type="match status" value="1"/>
</dbReference>
<reference evidence="2" key="2">
    <citation type="submission" date="2016-09" db="EMBL/GenBank/DDBJ databases">
        <authorList>
            <person name="Capua I."/>
            <person name="De Benedictis P."/>
            <person name="Joannis T."/>
            <person name="Lombin L.H."/>
            <person name="Cattoli G."/>
        </authorList>
    </citation>
    <scope>NUCLEOTIDE SEQUENCE [LARGE SCALE GENOMIC DNA]</scope>
    <source>
        <strain evidence="2">MSU</strain>
    </source>
</reference>
<dbReference type="AlphaFoldDB" id="A0A1S1JAQ3"/>
<dbReference type="Proteomes" id="UP000198319">
    <property type="component" value="Unassembled WGS sequence"/>
</dbReference>
<name>A0A1S1JAQ3_9FLAO</name>
<dbReference type="Proteomes" id="UP000180252">
    <property type="component" value="Unassembled WGS sequence"/>
</dbReference>
<dbReference type="EMBL" id="MUHG01000002">
    <property type="protein sequence ID" value="OXB22195.1"/>
    <property type="molecule type" value="Genomic_DNA"/>
</dbReference>
<evidence type="ECO:0000313" key="5">
    <source>
        <dbReference type="Proteomes" id="UP000198319"/>
    </source>
</evidence>
<evidence type="ECO:0000313" key="2">
    <source>
        <dbReference type="EMBL" id="OHT46236.1"/>
    </source>
</evidence>
<dbReference type="OrthoDB" id="9764212at2"/>
<dbReference type="InterPro" id="IPR004919">
    <property type="entry name" value="GmrSD_N"/>
</dbReference>
<dbReference type="Pfam" id="PF03235">
    <property type="entry name" value="GmrSD_N"/>
    <property type="match status" value="1"/>
</dbReference>
<accession>A0A1S1JAQ3</accession>
<organism evidence="2 4">
    <name type="scientific">Flavobacterium tructae</name>
    <dbReference type="NCBI Taxonomy" id="1114873"/>
    <lineage>
        <taxon>Bacteria</taxon>
        <taxon>Pseudomonadati</taxon>
        <taxon>Bacteroidota</taxon>
        <taxon>Flavobacteriia</taxon>
        <taxon>Flavobacteriales</taxon>
        <taxon>Flavobacteriaceae</taxon>
        <taxon>Flavobacterium</taxon>
    </lineage>
</organism>
<dbReference type="STRING" id="1278819.BHE19_01620"/>
<dbReference type="EMBL" id="MIKE01000011">
    <property type="protein sequence ID" value="OHT46236.1"/>
    <property type="molecule type" value="Genomic_DNA"/>
</dbReference>
<keyword evidence="5" id="KW-1185">Reference proteome</keyword>
<proteinExistence type="predicted"/>
<evidence type="ECO:0000313" key="3">
    <source>
        <dbReference type="EMBL" id="OXB22195.1"/>
    </source>
</evidence>
<reference evidence="4" key="1">
    <citation type="submission" date="2016-09" db="EMBL/GenBank/DDBJ databases">
        <authorList>
            <person name="Chen S."/>
            <person name="Walker E."/>
        </authorList>
    </citation>
    <scope>NUCLEOTIDE SEQUENCE [LARGE SCALE GENOMIC DNA]</scope>
    <source>
        <strain evidence="4">MSU</strain>
    </source>
</reference>
<protein>
    <recommendedName>
        <fullName evidence="1">GmrSD restriction endonucleases N-terminal domain-containing protein</fullName>
    </recommendedName>
</protein>
<dbReference type="PANTHER" id="PTHR39639">
    <property type="entry name" value="CHROMOSOME 16, WHOLE GENOME SHOTGUN SEQUENCE"/>
    <property type="match status" value="1"/>
</dbReference>
<comment type="caution">
    <text evidence="2">The sequence shown here is derived from an EMBL/GenBank/DDBJ whole genome shotgun (WGS) entry which is preliminary data.</text>
</comment>
<sequence length="512" mass="59134">MKLKASITSNSMKLIDVFNKITSGALITGPDFQRKLVWKKQHKYAFIKTILLNFPFPEVYIASSEVDVVTLQAKEIVVDGQQRLTTIVDYIKGSGDFANQNQVTPFDELSIDDKKDFLNYSVTVKDLKDIGIDNIKEVFKRINSTDYSLNSNEILNAQFGDGEFSIFCKQIVYKDFEPSEEITDVILDSNTKTKLNSFFEDKKIFSDNDVRRMFDIQYIMLLTSTILEGKYFGRSTRINHYLEKYNGSFDVHQSILDKVIKSINLIDSLKLSSSSYWFNKANLFTLIIEFSKVDENLIDLDILESKLLELEKKVDVYFTDEDISMISDEERKYFEFARQGSHELAAREHRAKVIRDLITESTAKAEGEAKAEIEIEIEIENKNLEMLVNHNIDFSILIPTETGLKKSIMDAVSGVREFLKTNDLHNYETQESGPDHKKKLEGYFITDTDKIKTEISLYRSNGRGDFRIWFSDLKSFVSEKEELALLNIEKTIYILNVSRYNYEDNPNLITKA</sequence>